<gene>
    <name evidence="2" type="ORF">CALVIDRAFT_67771</name>
</gene>
<evidence type="ECO:0000256" key="1">
    <source>
        <dbReference type="SAM" id="MobiDB-lite"/>
    </source>
</evidence>
<reference evidence="2 3" key="1">
    <citation type="journal article" date="2016" name="Mol. Biol. Evol.">
        <title>Comparative Genomics of Early-Diverging Mushroom-Forming Fungi Provides Insights into the Origins of Lignocellulose Decay Capabilities.</title>
        <authorList>
            <person name="Nagy L.G."/>
            <person name="Riley R."/>
            <person name="Tritt A."/>
            <person name="Adam C."/>
            <person name="Daum C."/>
            <person name="Floudas D."/>
            <person name="Sun H."/>
            <person name="Yadav J.S."/>
            <person name="Pangilinan J."/>
            <person name="Larsson K.H."/>
            <person name="Matsuura K."/>
            <person name="Barry K."/>
            <person name="Labutti K."/>
            <person name="Kuo R."/>
            <person name="Ohm R.A."/>
            <person name="Bhattacharya S.S."/>
            <person name="Shirouzu T."/>
            <person name="Yoshinaga Y."/>
            <person name="Martin F.M."/>
            <person name="Grigoriev I.V."/>
            <person name="Hibbett D.S."/>
        </authorList>
    </citation>
    <scope>NUCLEOTIDE SEQUENCE [LARGE SCALE GENOMIC DNA]</scope>
    <source>
        <strain evidence="2 3">TUFC12733</strain>
    </source>
</reference>
<keyword evidence="3" id="KW-1185">Reference proteome</keyword>
<dbReference type="EMBL" id="KV417279">
    <property type="protein sequence ID" value="KZO97454.1"/>
    <property type="molecule type" value="Genomic_DNA"/>
</dbReference>
<dbReference type="Proteomes" id="UP000076738">
    <property type="component" value="Unassembled WGS sequence"/>
</dbReference>
<evidence type="ECO:0000313" key="3">
    <source>
        <dbReference type="Proteomes" id="UP000076738"/>
    </source>
</evidence>
<name>A0A167N8G2_CALVF</name>
<organism evidence="2 3">
    <name type="scientific">Calocera viscosa (strain TUFC12733)</name>
    <dbReference type="NCBI Taxonomy" id="1330018"/>
    <lineage>
        <taxon>Eukaryota</taxon>
        <taxon>Fungi</taxon>
        <taxon>Dikarya</taxon>
        <taxon>Basidiomycota</taxon>
        <taxon>Agaricomycotina</taxon>
        <taxon>Dacrymycetes</taxon>
        <taxon>Dacrymycetales</taxon>
        <taxon>Dacrymycetaceae</taxon>
        <taxon>Calocera</taxon>
    </lineage>
</organism>
<feature type="region of interest" description="Disordered" evidence="1">
    <location>
        <begin position="1"/>
        <end position="54"/>
    </location>
</feature>
<accession>A0A167N8G2</accession>
<proteinExistence type="predicted"/>
<sequence length="180" mass="19881">MKFWPGGRECRSGLSDGGGRQEHSKHWQGKRVSSPSSCKSRVLGGTPSPPPQRLYGNNAVYSSHALEIYRPASPLAVLGLRPAHGHRAQYRPQVAAGAGGARRAALHASMSAGAHQVEPCPQRYVSLNAAYRDLAAYPSASPKEIKGSRQGVQEWWAEWVAVGREEWEKRYEEMRELHEL</sequence>
<protein>
    <submittedName>
        <fullName evidence="2">Uncharacterized protein</fullName>
    </submittedName>
</protein>
<evidence type="ECO:0000313" key="2">
    <source>
        <dbReference type="EMBL" id="KZO97454.1"/>
    </source>
</evidence>
<dbReference type="AlphaFoldDB" id="A0A167N8G2"/>